<organism evidence="10 11">
    <name type="scientific">Microbacterium sediminicola</name>
    <dbReference type="NCBI Taxonomy" id="415210"/>
    <lineage>
        <taxon>Bacteria</taxon>
        <taxon>Bacillati</taxon>
        <taxon>Actinomycetota</taxon>
        <taxon>Actinomycetes</taxon>
        <taxon>Micrococcales</taxon>
        <taxon>Microbacteriaceae</taxon>
        <taxon>Microbacterium</taxon>
    </lineage>
</organism>
<evidence type="ECO:0000256" key="6">
    <source>
        <dbReference type="ARBA" id="ARBA00023004"/>
    </source>
</evidence>
<dbReference type="Gene3D" id="3.10.20.30">
    <property type="match status" value="1"/>
</dbReference>
<gene>
    <name evidence="10" type="ORF">GCM10009808_01150</name>
</gene>
<dbReference type="InterPro" id="IPR036010">
    <property type="entry name" value="2Fe-2S_ferredoxin-like_sf"/>
</dbReference>
<accession>A0ABN2HH79</accession>
<evidence type="ECO:0000259" key="8">
    <source>
        <dbReference type="PROSITE" id="PS51085"/>
    </source>
</evidence>
<dbReference type="PROSITE" id="PS51085">
    <property type="entry name" value="2FE2S_FER_2"/>
    <property type="match status" value="1"/>
</dbReference>
<dbReference type="SUPFAM" id="SSF63380">
    <property type="entry name" value="Riboflavin synthase domain-like"/>
    <property type="match status" value="1"/>
</dbReference>
<dbReference type="InterPro" id="IPR017927">
    <property type="entry name" value="FAD-bd_FR_type"/>
</dbReference>
<evidence type="ECO:0000313" key="10">
    <source>
        <dbReference type="EMBL" id="GAA1687940.1"/>
    </source>
</evidence>
<feature type="domain" description="FAD-binding FR-type" evidence="9">
    <location>
        <begin position="6"/>
        <end position="106"/>
    </location>
</feature>
<name>A0ABN2HH79_9MICO</name>
<keyword evidence="2" id="KW-0285">Flavoprotein</keyword>
<keyword evidence="11" id="KW-1185">Reference proteome</keyword>
<comment type="caution">
    <text evidence="10">The sequence shown here is derived from an EMBL/GenBank/DDBJ whole genome shotgun (WGS) entry which is preliminary data.</text>
</comment>
<feature type="domain" description="2Fe-2S ferredoxin-type" evidence="8">
    <location>
        <begin position="223"/>
        <end position="310"/>
    </location>
</feature>
<evidence type="ECO:0000256" key="4">
    <source>
        <dbReference type="ARBA" id="ARBA00022723"/>
    </source>
</evidence>
<keyword evidence="3" id="KW-0001">2Fe-2S</keyword>
<evidence type="ECO:0000256" key="1">
    <source>
        <dbReference type="ARBA" id="ARBA00001974"/>
    </source>
</evidence>
<dbReference type="InterPro" id="IPR039261">
    <property type="entry name" value="FNR_nucleotide-bd"/>
</dbReference>
<evidence type="ECO:0000313" key="11">
    <source>
        <dbReference type="Proteomes" id="UP001501690"/>
    </source>
</evidence>
<proteinExistence type="predicted"/>
<dbReference type="InterPro" id="IPR012675">
    <property type="entry name" value="Beta-grasp_dom_sf"/>
</dbReference>
<dbReference type="CDD" id="cd00207">
    <property type="entry name" value="fer2"/>
    <property type="match status" value="1"/>
</dbReference>
<dbReference type="Gene3D" id="2.40.30.10">
    <property type="entry name" value="Translation factors"/>
    <property type="match status" value="1"/>
</dbReference>
<reference evidence="10 11" key="1">
    <citation type="journal article" date="2019" name="Int. J. Syst. Evol. Microbiol.">
        <title>The Global Catalogue of Microorganisms (GCM) 10K type strain sequencing project: providing services to taxonomists for standard genome sequencing and annotation.</title>
        <authorList>
            <consortium name="The Broad Institute Genomics Platform"/>
            <consortium name="The Broad Institute Genome Sequencing Center for Infectious Disease"/>
            <person name="Wu L."/>
            <person name="Ma J."/>
        </authorList>
    </citation>
    <scope>NUCLEOTIDE SEQUENCE [LARGE SCALE GENOMIC DNA]</scope>
    <source>
        <strain evidence="10 11">JCM 15577</strain>
    </source>
</reference>
<keyword evidence="4" id="KW-0479">Metal-binding</keyword>
<keyword evidence="6" id="KW-0408">Iron</keyword>
<dbReference type="SUPFAM" id="SSF52343">
    <property type="entry name" value="Ferredoxin reductase-like, C-terminal NADP-linked domain"/>
    <property type="match status" value="1"/>
</dbReference>
<dbReference type="PANTHER" id="PTHR47354">
    <property type="entry name" value="NADH OXIDOREDUCTASE HCR"/>
    <property type="match status" value="1"/>
</dbReference>
<dbReference type="Proteomes" id="UP001501690">
    <property type="component" value="Unassembled WGS sequence"/>
</dbReference>
<evidence type="ECO:0000256" key="5">
    <source>
        <dbReference type="ARBA" id="ARBA00023002"/>
    </source>
</evidence>
<dbReference type="PROSITE" id="PS51384">
    <property type="entry name" value="FAD_FR"/>
    <property type="match status" value="1"/>
</dbReference>
<evidence type="ECO:0000256" key="2">
    <source>
        <dbReference type="ARBA" id="ARBA00022630"/>
    </source>
</evidence>
<dbReference type="SUPFAM" id="SSF54292">
    <property type="entry name" value="2Fe-2S ferredoxin-like"/>
    <property type="match status" value="1"/>
</dbReference>
<dbReference type="Pfam" id="PF00111">
    <property type="entry name" value="Fer2"/>
    <property type="match status" value="1"/>
</dbReference>
<dbReference type="PANTHER" id="PTHR47354:SF1">
    <property type="entry name" value="CARNITINE MONOOXYGENASE REDUCTASE SUBUNIT"/>
    <property type="match status" value="1"/>
</dbReference>
<dbReference type="InterPro" id="IPR006058">
    <property type="entry name" value="2Fe2S_fd_BS"/>
</dbReference>
<dbReference type="CDD" id="cd06185">
    <property type="entry name" value="PDR_like"/>
    <property type="match status" value="1"/>
</dbReference>
<dbReference type="InterPro" id="IPR017938">
    <property type="entry name" value="Riboflavin_synthase-like_b-brl"/>
</dbReference>
<dbReference type="InterPro" id="IPR050415">
    <property type="entry name" value="MRET"/>
</dbReference>
<keyword evidence="7" id="KW-0411">Iron-sulfur</keyword>
<evidence type="ECO:0000256" key="7">
    <source>
        <dbReference type="ARBA" id="ARBA00023014"/>
    </source>
</evidence>
<dbReference type="RefSeq" id="WP_344067803.1">
    <property type="nucleotide sequence ID" value="NZ_BAAAPL010000001.1"/>
</dbReference>
<dbReference type="PRINTS" id="PR00409">
    <property type="entry name" value="PHDIOXRDTASE"/>
</dbReference>
<dbReference type="EMBL" id="BAAAPL010000001">
    <property type="protein sequence ID" value="GAA1687940.1"/>
    <property type="molecule type" value="Genomic_DNA"/>
</dbReference>
<comment type="cofactor">
    <cofactor evidence="1">
        <name>FAD</name>
        <dbReference type="ChEBI" id="CHEBI:57692"/>
    </cofactor>
</comment>
<evidence type="ECO:0000256" key="3">
    <source>
        <dbReference type="ARBA" id="ARBA00022714"/>
    </source>
</evidence>
<dbReference type="PROSITE" id="PS00197">
    <property type="entry name" value="2FE2S_FER_1"/>
    <property type="match status" value="1"/>
</dbReference>
<keyword evidence="5" id="KW-0560">Oxidoreductase</keyword>
<dbReference type="Gene3D" id="3.40.50.80">
    <property type="entry name" value="Nucleotide-binding domain of ferredoxin-NADP reductase (FNR) module"/>
    <property type="match status" value="1"/>
</dbReference>
<protein>
    <submittedName>
        <fullName evidence="10">PDR/VanB family oxidoreductase</fullName>
    </submittedName>
</protein>
<evidence type="ECO:0000259" key="9">
    <source>
        <dbReference type="PROSITE" id="PS51384"/>
    </source>
</evidence>
<dbReference type="InterPro" id="IPR001041">
    <property type="entry name" value="2Fe-2S_ferredoxin-type"/>
</dbReference>
<sequence length="310" mass="33681">MLHDSSADMHVRVRSMTREADDIVSVELEALAGELPDWTPGSHIDLVLPGAPVRQYSLCGRPDGGRYRIAVLREHDSRGGSRAVHETLRVGDEITIRGPRNHFALEPAGEYLFIAGGIGITPLLPMVRDVDAAGIPWSLLYLGGARSRMAFLDELTAYGEKVRVVARDESDRVDLDAALAAAPEAAVYACGPEQMLTHLQECGGDRVRVEFFSAPVIEYEPGGTFSILLQKSGLELDVPPERSILEVMREGGVDVLSDCEEGICGSCETRVVDGEVEHRDFVLTAQEKQRGDCLMVCVSRAACPLLVLDA</sequence>